<evidence type="ECO:0000256" key="6">
    <source>
        <dbReference type="ARBA" id="ARBA00022741"/>
    </source>
</evidence>
<dbReference type="RefSeq" id="WP_024556793.1">
    <property type="nucleotide sequence ID" value="NZ_LFEJ01000010.1"/>
</dbReference>
<evidence type="ECO:0000259" key="8">
    <source>
        <dbReference type="Pfam" id="PF00764"/>
    </source>
</evidence>
<comment type="caution">
    <text evidence="10">The sequence shown here is derived from an EMBL/GenBank/DDBJ whole genome shotgun (WGS) entry which is preliminary data.</text>
</comment>
<accession>A0A0J8YDA9</accession>
<keyword evidence="3" id="KW-0055">Arginine biosynthesis</keyword>
<evidence type="ECO:0000256" key="4">
    <source>
        <dbReference type="ARBA" id="ARBA00022598"/>
    </source>
</evidence>
<evidence type="ECO:0000256" key="3">
    <source>
        <dbReference type="ARBA" id="ARBA00022571"/>
    </source>
</evidence>
<sequence length="407" mass="44763">MKRYQQVRSLEDLSYVARQSKHILTLFSGGVDSSYLLYKLSQTGCKVTALTVDLGDGVDADDLRHITGFFNVDLKIIDAREQFAREFIIPAIRANAQYMGIYPISSSLSRPLIARLAVEMAQTLGCDAILHTANQSQNSLRRLNGALSQLNFNGFIGSPYEYSAFSREEKIQALAQAGLPRFQARGISGDANIWVREYESGALDNPEDFMMPEALFKWTSCRSAQPDELLSVCFERGAPVAVNGQTLPLLTLIEHLNAVVGRHGIGRFSGLEHLEGGEKVLEVREAPAAMLLMAAFRHLETATLDAALLRQKLALEQTWVNEAIEGRWYGMLAASLAAFIRTSAEAVSGTVFFNLRSGVADLAAIKARDPLYLTDRDGWEKQIARVRGSRSLADLSPSLTPAYSLTA</sequence>
<dbReference type="GO" id="GO:0000053">
    <property type="term" value="P:argininosuccinate metabolic process"/>
    <property type="evidence" value="ECO:0007669"/>
    <property type="project" value="TreeGrafter"/>
</dbReference>
<dbReference type="SUPFAM" id="SSF69864">
    <property type="entry name" value="Argininosuccinate synthetase, C-terminal domain"/>
    <property type="match status" value="1"/>
</dbReference>
<dbReference type="PANTHER" id="PTHR11587">
    <property type="entry name" value="ARGININOSUCCINATE SYNTHASE"/>
    <property type="match status" value="1"/>
</dbReference>
<evidence type="ECO:0000256" key="5">
    <source>
        <dbReference type="ARBA" id="ARBA00022605"/>
    </source>
</evidence>
<protein>
    <recommendedName>
        <fullName evidence="2">argininosuccinate synthase</fullName>
        <ecNumber evidence="2">6.3.4.5</ecNumber>
    </recommendedName>
</protein>
<evidence type="ECO:0000256" key="7">
    <source>
        <dbReference type="ARBA" id="ARBA00022840"/>
    </source>
</evidence>
<dbReference type="EMBL" id="LFEJ01000010">
    <property type="protein sequence ID" value="KMV35504.1"/>
    <property type="molecule type" value="Genomic_DNA"/>
</dbReference>
<dbReference type="OrthoDB" id="9801641at2"/>
<dbReference type="GO" id="GO:0005737">
    <property type="term" value="C:cytoplasm"/>
    <property type="evidence" value="ECO:0007669"/>
    <property type="project" value="TreeGrafter"/>
</dbReference>
<feature type="domain" description="Arginosuccinate synthase-like N-terminal" evidence="8">
    <location>
        <begin position="26"/>
        <end position="180"/>
    </location>
</feature>
<evidence type="ECO:0000256" key="1">
    <source>
        <dbReference type="ARBA" id="ARBA00004967"/>
    </source>
</evidence>
<name>A0A0J8YDA9_9ENTR</name>
<evidence type="ECO:0000313" key="11">
    <source>
        <dbReference type="Proteomes" id="UP000037315"/>
    </source>
</evidence>
<dbReference type="InterPro" id="IPR048268">
    <property type="entry name" value="Arginosuc_syn_C"/>
</dbReference>
<dbReference type="InterPro" id="IPR048267">
    <property type="entry name" value="Arginosuc_syn_N"/>
</dbReference>
<dbReference type="STRING" id="1121863.GCA_000621185_03512"/>
<dbReference type="Proteomes" id="UP000037315">
    <property type="component" value="Unassembled WGS sequence"/>
</dbReference>
<gene>
    <name evidence="10" type="ORF">ACH50_06265</name>
</gene>
<keyword evidence="6" id="KW-0547">Nucleotide-binding</keyword>
<keyword evidence="11" id="KW-1185">Reference proteome</keyword>
<dbReference type="AlphaFoldDB" id="A0A0J8YDA9"/>
<dbReference type="Gene3D" id="3.90.1260.10">
    <property type="entry name" value="Argininosuccinate synthetase, chain A, domain 2"/>
    <property type="match status" value="1"/>
</dbReference>
<dbReference type="Pfam" id="PF00764">
    <property type="entry name" value="Arginosuc_synth"/>
    <property type="match status" value="1"/>
</dbReference>
<dbReference type="EC" id="6.3.4.5" evidence="2"/>
<dbReference type="NCBIfam" id="NF038212">
    <property type="entry name" value="argG_rel"/>
    <property type="match status" value="1"/>
</dbReference>
<dbReference type="GO" id="GO:0006526">
    <property type="term" value="P:L-arginine biosynthetic process"/>
    <property type="evidence" value="ECO:0007669"/>
    <property type="project" value="UniProtKB-UniPathway"/>
</dbReference>
<dbReference type="Pfam" id="PF20979">
    <property type="entry name" value="Arginosuc_syn_C"/>
    <property type="match status" value="1"/>
</dbReference>
<dbReference type="GO" id="GO:0000050">
    <property type="term" value="P:urea cycle"/>
    <property type="evidence" value="ECO:0007669"/>
    <property type="project" value="TreeGrafter"/>
</dbReference>
<dbReference type="InterPro" id="IPR014729">
    <property type="entry name" value="Rossmann-like_a/b/a_fold"/>
</dbReference>
<dbReference type="GO" id="GO:0005524">
    <property type="term" value="F:ATP binding"/>
    <property type="evidence" value="ECO:0007669"/>
    <property type="project" value="UniProtKB-KW"/>
</dbReference>
<keyword evidence="4" id="KW-0436">Ligase</keyword>
<dbReference type="PANTHER" id="PTHR11587:SF2">
    <property type="entry name" value="ARGININOSUCCINATE SYNTHASE"/>
    <property type="match status" value="1"/>
</dbReference>
<reference evidence="10 11" key="1">
    <citation type="submission" date="2015-06" db="EMBL/GenBank/DDBJ databases">
        <title>Genome sequencing of Cronobacter sp. strain DJ34 isolated from petroleum contaminated sludge of Duliajan Oil Fields, Assam, India.</title>
        <authorList>
            <person name="Pal S."/>
            <person name="Banerjee T.D."/>
            <person name="Roy A."/>
            <person name="Sar P."/>
            <person name="Kazy S.K."/>
        </authorList>
    </citation>
    <scope>NUCLEOTIDE SEQUENCE [LARGE SCALE GENOMIC DNA]</scope>
    <source>
        <strain evidence="10 11">DJ34</strain>
    </source>
</reference>
<dbReference type="InterPro" id="IPR001518">
    <property type="entry name" value="Arginosuc_synth"/>
</dbReference>
<dbReference type="PATRIC" id="fig|1656095.3.peg.556"/>
<proteinExistence type="predicted"/>
<dbReference type="SUPFAM" id="SSF52402">
    <property type="entry name" value="Adenine nucleotide alpha hydrolases-like"/>
    <property type="match status" value="1"/>
</dbReference>
<dbReference type="GO" id="GO:0004055">
    <property type="term" value="F:argininosuccinate synthase activity"/>
    <property type="evidence" value="ECO:0007669"/>
    <property type="project" value="UniProtKB-EC"/>
</dbReference>
<dbReference type="Gene3D" id="3.40.50.620">
    <property type="entry name" value="HUPs"/>
    <property type="match status" value="1"/>
</dbReference>
<evidence type="ECO:0000259" key="9">
    <source>
        <dbReference type="Pfam" id="PF20979"/>
    </source>
</evidence>
<comment type="pathway">
    <text evidence="1">Amino-acid biosynthesis; L-arginine biosynthesis; L-arginine from L-ornithine and carbamoyl phosphate: step 2/3.</text>
</comment>
<keyword evidence="5" id="KW-0028">Amino-acid biosynthesis</keyword>
<dbReference type="UniPathway" id="UPA00068">
    <property type="reaction ID" value="UER00113"/>
</dbReference>
<organism evidence="10 11">
    <name type="scientific">Franconibacter pulveris</name>
    <dbReference type="NCBI Taxonomy" id="435910"/>
    <lineage>
        <taxon>Bacteria</taxon>
        <taxon>Pseudomonadati</taxon>
        <taxon>Pseudomonadota</taxon>
        <taxon>Gammaproteobacteria</taxon>
        <taxon>Enterobacterales</taxon>
        <taxon>Enterobacteriaceae</taxon>
        <taxon>Franconibacter</taxon>
    </lineage>
</organism>
<keyword evidence="7" id="KW-0067">ATP-binding</keyword>
<evidence type="ECO:0000313" key="10">
    <source>
        <dbReference type="EMBL" id="KMV35504.1"/>
    </source>
</evidence>
<dbReference type="InterPro" id="IPR024074">
    <property type="entry name" value="AS_cat/multimer_dom_body"/>
</dbReference>
<feature type="domain" description="Arginosuccinate synthase C-terminal" evidence="9">
    <location>
        <begin position="188"/>
        <end position="376"/>
    </location>
</feature>
<evidence type="ECO:0000256" key="2">
    <source>
        <dbReference type="ARBA" id="ARBA00012286"/>
    </source>
</evidence>